<feature type="region of interest" description="Disordered" evidence="7">
    <location>
        <begin position="1018"/>
        <end position="1060"/>
    </location>
</feature>
<feature type="region of interest" description="Disordered" evidence="7">
    <location>
        <begin position="973"/>
        <end position="999"/>
    </location>
</feature>
<evidence type="ECO:0000313" key="10">
    <source>
        <dbReference type="Proteomes" id="UP001642405"/>
    </source>
</evidence>
<feature type="region of interest" description="Disordered" evidence="7">
    <location>
        <begin position="390"/>
        <end position="454"/>
    </location>
</feature>
<dbReference type="Gene3D" id="3.90.70.10">
    <property type="entry name" value="Cysteine proteinases"/>
    <property type="match status" value="1"/>
</dbReference>
<keyword evidence="5" id="KW-0378">Hydrolase</keyword>
<dbReference type="InterPro" id="IPR050164">
    <property type="entry name" value="Peptidase_C19"/>
</dbReference>
<feature type="region of interest" description="Disordered" evidence="7">
    <location>
        <begin position="740"/>
        <end position="767"/>
    </location>
</feature>
<feature type="compositionally biased region" description="Polar residues" evidence="7">
    <location>
        <begin position="740"/>
        <end position="756"/>
    </location>
</feature>
<dbReference type="PANTHER" id="PTHR24006:SF687">
    <property type="entry name" value="UBIQUITIN CARBOXYL-TERMINAL HYDROLASE 10"/>
    <property type="match status" value="1"/>
</dbReference>
<keyword evidence="10" id="KW-1185">Reference proteome</keyword>
<feature type="compositionally biased region" description="Low complexity" evidence="7">
    <location>
        <begin position="7"/>
        <end position="26"/>
    </location>
</feature>
<evidence type="ECO:0000256" key="3">
    <source>
        <dbReference type="ARBA" id="ARBA00022670"/>
    </source>
</evidence>
<dbReference type="PANTHER" id="PTHR24006">
    <property type="entry name" value="UBIQUITIN CARBOXYL-TERMINAL HYDROLASE"/>
    <property type="match status" value="1"/>
</dbReference>
<feature type="compositionally biased region" description="Low complexity" evidence="7">
    <location>
        <begin position="514"/>
        <end position="528"/>
    </location>
</feature>
<name>A0ABP0CEN1_9PEZI</name>
<feature type="compositionally biased region" description="Basic residues" evidence="7">
    <location>
        <begin position="407"/>
        <end position="416"/>
    </location>
</feature>
<evidence type="ECO:0000256" key="6">
    <source>
        <dbReference type="ARBA" id="ARBA00022807"/>
    </source>
</evidence>
<evidence type="ECO:0000256" key="7">
    <source>
        <dbReference type="SAM" id="MobiDB-lite"/>
    </source>
</evidence>
<dbReference type="EMBL" id="CAWUHB010000054">
    <property type="protein sequence ID" value="CAK7230544.1"/>
    <property type="molecule type" value="Genomic_DNA"/>
</dbReference>
<feature type="compositionally biased region" description="Low complexity" evidence="7">
    <location>
        <begin position="36"/>
        <end position="57"/>
    </location>
</feature>
<proteinExistence type="predicted"/>
<dbReference type="Pfam" id="PF00443">
    <property type="entry name" value="UCH"/>
    <property type="match status" value="1"/>
</dbReference>
<keyword evidence="3" id="KW-0645">Protease</keyword>
<evidence type="ECO:0000256" key="1">
    <source>
        <dbReference type="ARBA" id="ARBA00000707"/>
    </source>
</evidence>
<dbReference type="InterPro" id="IPR018200">
    <property type="entry name" value="USP_CS"/>
</dbReference>
<feature type="compositionally biased region" description="Low complexity" evidence="7">
    <location>
        <begin position="74"/>
        <end position="86"/>
    </location>
</feature>
<evidence type="ECO:0000256" key="5">
    <source>
        <dbReference type="ARBA" id="ARBA00022801"/>
    </source>
</evidence>
<feature type="compositionally biased region" description="Polar residues" evidence="7">
    <location>
        <begin position="335"/>
        <end position="352"/>
    </location>
</feature>
<feature type="region of interest" description="Disordered" evidence="7">
    <location>
        <begin position="326"/>
        <end position="361"/>
    </location>
</feature>
<feature type="region of interest" description="Disordered" evidence="7">
    <location>
        <begin position="514"/>
        <end position="533"/>
    </location>
</feature>
<dbReference type="PROSITE" id="PS00972">
    <property type="entry name" value="USP_1"/>
    <property type="match status" value="1"/>
</dbReference>
<feature type="compositionally biased region" description="Low complexity" evidence="7">
    <location>
        <begin position="430"/>
        <end position="454"/>
    </location>
</feature>
<keyword evidence="4" id="KW-0833">Ubl conjugation pathway</keyword>
<evidence type="ECO:0000256" key="2">
    <source>
        <dbReference type="ARBA" id="ARBA00012759"/>
    </source>
</evidence>
<dbReference type="InterPro" id="IPR038765">
    <property type="entry name" value="Papain-like_cys_pep_sf"/>
</dbReference>
<dbReference type="PROSITE" id="PS50235">
    <property type="entry name" value="USP_3"/>
    <property type="match status" value="1"/>
</dbReference>
<feature type="domain" description="USP" evidence="8">
    <location>
        <begin position="606"/>
        <end position="984"/>
    </location>
</feature>
<keyword evidence="6" id="KW-0788">Thiol protease</keyword>
<comment type="caution">
    <text evidence="9">The sequence shown here is derived from an EMBL/GenBank/DDBJ whole genome shotgun (WGS) entry which is preliminary data.</text>
</comment>
<dbReference type="SUPFAM" id="SSF54001">
    <property type="entry name" value="Cysteine proteinases"/>
    <property type="match status" value="1"/>
</dbReference>
<dbReference type="EC" id="3.4.19.12" evidence="2"/>
<evidence type="ECO:0000313" key="9">
    <source>
        <dbReference type="EMBL" id="CAK7230544.1"/>
    </source>
</evidence>
<sequence length="1075" mass="113604">MNNNHLPAGRAAHGAGAGPGMADMPGAGFGIQQGTNGAVHNHNGHNSHNGHNGYNGHNGHHGGRGGGARRGRHYNNNNNNNNSNNNYNGYNYNQNHVPHNQQGQHGQFPQQMYAQQGYMPLFNTQQYGYPPIPPPMAPNYMQFAQQQQQQYQPPPYGRPGAGMQGQYAPMGGAPMGGAPMGIQPLAPPGVLPHQHPAQHALALPHTMPQPHTPGFAGAPLVVSTPQPDQFAMHSAVPAHQSPSVAHSTFLPPSGQTPMGLPPSLPPHNPIPPHGDMHRSVSNSFVVPPPYSGVAPVVAPVVAAATPTAPLATLSTNVMATETRSVPGQQIEEASGSVTTVSSEAQPTPTSDVDPTKTPAAGASPLVAASKMEAAEAAPIDPSQARKPFEKISLPWTSSATPIPPRPARLRRRRRNMRGVNVQLPFSQQDSAPAVSAAAPQTPQTPAATASAATPTPTKAVVASPSSANGAVSRAAVAVIPALPVRQAENKPSNAAEPAKAEIAAAIASANASPAEGEAASNGDAAADAAPPPAPSGLKSWANLFTKTAAAGGIAGANGGAATNGHAANGTNGTSGAFTKANANSLAEAVSSYRVGSSSKVAFIEPRGLINTGNMCYMNSVLQVLTFCVPFYDFLDQVGQKAAFSFKSETPMIDAMIMFIREFKVIDRAAALDLRKRLRNDELERYGEAFTPEFVYHAINQLPRFSSMIRGQQQDAEEFLGFLLESLNEECAKVLQDAASANGSAPTSGQATPTTVASEVPDVSRNGGGWLEVGHRQRSVVTRSSGHTSISPVNSIFSGLLRSELRVPGHKDSVTLEPYQSLQLHIDSAEVRNIVDALRNLTNPEVLHGSFKSPQGKDVSATKQVFIEDLPPVLILHLKRFQFDWQVNGTIKIWKKVGYPLELEIPREIFSRTKRNTLLSKPLPKYQLNAVVYHHGKQAGGGHYTVDALREDGREWIRLDDTVIRRIRREEVAEAGAEETGSTGSNNNNTSNGSAAAANKRDAASAATAGSVNRFAGMVDEDAGDNDNGWSAPVNGNGKKWSAVANGATSPKNKPPPKDNIKDNKVAYLLFYQRIN</sequence>
<feature type="region of interest" description="Disordered" evidence="7">
    <location>
        <begin position="1"/>
        <end position="86"/>
    </location>
</feature>
<reference evidence="9 10" key="1">
    <citation type="submission" date="2024-01" db="EMBL/GenBank/DDBJ databases">
        <authorList>
            <person name="Allen C."/>
            <person name="Tagirdzhanova G."/>
        </authorList>
    </citation>
    <scope>NUCLEOTIDE SEQUENCE [LARGE SCALE GENOMIC DNA]</scope>
</reference>
<dbReference type="PROSITE" id="PS00973">
    <property type="entry name" value="USP_2"/>
    <property type="match status" value="1"/>
</dbReference>
<dbReference type="InterPro" id="IPR028889">
    <property type="entry name" value="USP"/>
</dbReference>
<dbReference type="CDD" id="cd02257">
    <property type="entry name" value="Peptidase_C19"/>
    <property type="match status" value="1"/>
</dbReference>
<feature type="compositionally biased region" description="Basic residues" evidence="7">
    <location>
        <begin position="58"/>
        <end position="73"/>
    </location>
</feature>
<dbReference type="Proteomes" id="UP001642405">
    <property type="component" value="Unassembled WGS sequence"/>
</dbReference>
<evidence type="ECO:0000256" key="4">
    <source>
        <dbReference type="ARBA" id="ARBA00022786"/>
    </source>
</evidence>
<dbReference type="InterPro" id="IPR001394">
    <property type="entry name" value="Peptidase_C19_UCH"/>
</dbReference>
<evidence type="ECO:0000259" key="8">
    <source>
        <dbReference type="PROSITE" id="PS50235"/>
    </source>
</evidence>
<accession>A0ABP0CEN1</accession>
<gene>
    <name evidence="9" type="ORF">SCUCBS95973_007610</name>
</gene>
<comment type="catalytic activity">
    <reaction evidence="1">
        <text>Thiol-dependent hydrolysis of ester, thioester, amide, peptide and isopeptide bonds formed by the C-terminal Gly of ubiquitin (a 76-residue protein attached to proteins as an intracellular targeting signal).</text>
        <dbReference type="EC" id="3.4.19.12"/>
    </reaction>
</comment>
<organism evidence="9 10">
    <name type="scientific">Sporothrix curviconia</name>
    <dbReference type="NCBI Taxonomy" id="1260050"/>
    <lineage>
        <taxon>Eukaryota</taxon>
        <taxon>Fungi</taxon>
        <taxon>Dikarya</taxon>
        <taxon>Ascomycota</taxon>
        <taxon>Pezizomycotina</taxon>
        <taxon>Sordariomycetes</taxon>
        <taxon>Sordariomycetidae</taxon>
        <taxon>Ophiostomatales</taxon>
        <taxon>Ophiostomataceae</taxon>
        <taxon>Sporothrix</taxon>
    </lineage>
</organism>
<protein>
    <recommendedName>
        <fullName evidence="2">ubiquitinyl hydrolase 1</fullName>
        <ecNumber evidence="2">3.4.19.12</ecNumber>
    </recommendedName>
</protein>